<name>A0ABU5QN24_9BACT</name>
<evidence type="ECO:0000256" key="3">
    <source>
        <dbReference type="ARBA" id="ARBA00022553"/>
    </source>
</evidence>
<keyword evidence="10" id="KW-1185">Reference proteome</keyword>
<dbReference type="PRINTS" id="PR00344">
    <property type="entry name" value="BCTRLSENSOR"/>
</dbReference>
<feature type="domain" description="PAC" evidence="8">
    <location>
        <begin position="88"/>
        <end position="140"/>
    </location>
</feature>
<dbReference type="PANTHER" id="PTHR43304:SF1">
    <property type="entry name" value="PAC DOMAIN-CONTAINING PROTEIN"/>
    <property type="match status" value="1"/>
</dbReference>
<dbReference type="SMART" id="SM00086">
    <property type="entry name" value="PAC"/>
    <property type="match status" value="5"/>
</dbReference>
<dbReference type="PROSITE" id="PS50113">
    <property type="entry name" value="PAC"/>
    <property type="match status" value="5"/>
</dbReference>
<evidence type="ECO:0000259" key="7">
    <source>
        <dbReference type="PROSITE" id="PS50112"/>
    </source>
</evidence>
<protein>
    <recommendedName>
        <fullName evidence="2">histidine kinase</fullName>
        <ecNumber evidence="2">2.7.13.3</ecNumber>
    </recommendedName>
</protein>
<dbReference type="NCBIfam" id="TIGR00229">
    <property type="entry name" value="sensory_box"/>
    <property type="match status" value="5"/>
</dbReference>
<dbReference type="Gene3D" id="3.30.450.20">
    <property type="entry name" value="PAS domain"/>
    <property type="match status" value="6"/>
</dbReference>
<dbReference type="InterPro" id="IPR001610">
    <property type="entry name" value="PAC"/>
</dbReference>
<comment type="caution">
    <text evidence="9">The sequence shown here is derived from an EMBL/GenBank/DDBJ whole genome shotgun (WGS) entry which is preliminary data.</text>
</comment>
<dbReference type="EC" id="2.7.13.3" evidence="2"/>
<keyword evidence="4" id="KW-0808">Transferase</keyword>
<gene>
    <name evidence="9" type="ORF">VB264_11790</name>
</gene>
<dbReference type="PROSITE" id="PS50109">
    <property type="entry name" value="HIS_KIN"/>
    <property type="match status" value="1"/>
</dbReference>
<feature type="domain" description="PAC" evidence="8">
    <location>
        <begin position="457"/>
        <end position="510"/>
    </location>
</feature>
<dbReference type="SMART" id="SM00091">
    <property type="entry name" value="PAS"/>
    <property type="match status" value="5"/>
</dbReference>
<accession>A0ABU5QN24</accession>
<dbReference type="InterPro" id="IPR005467">
    <property type="entry name" value="His_kinase_dom"/>
</dbReference>
<dbReference type="Pfam" id="PF02518">
    <property type="entry name" value="HATPase_c"/>
    <property type="match status" value="1"/>
</dbReference>
<reference evidence="9 10" key="1">
    <citation type="submission" date="2023-12" db="EMBL/GenBank/DDBJ databases">
        <title>Novel species of the genus Arcicella isolated from rivers.</title>
        <authorList>
            <person name="Lu H."/>
        </authorList>
    </citation>
    <scope>NUCLEOTIDE SEQUENCE [LARGE SCALE GENOMIC DNA]</scope>
    <source>
        <strain evidence="9 10">LMG 21963</strain>
    </source>
</reference>
<feature type="domain" description="PAS" evidence="7">
    <location>
        <begin position="261"/>
        <end position="334"/>
    </location>
</feature>
<dbReference type="PROSITE" id="PS50112">
    <property type="entry name" value="PAS"/>
    <property type="match status" value="2"/>
</dbReference>
<feature type="domain" description="Histidine kinase" evidence="6">
    <location>
        <begin position="787"/>
        <end position="1000"/>
    </location>
</feature>
<dbReference type="SUPFAM" id="SSF55874">
    <property type="entry name" value="ATPase domain of HSP90 chaperone/DNA topoisomerase II/histidine kinase"/>
    <property type="match status" value="1"/>
</dbReference>
<dbReference type="SUPFAM" id="SSF55785">
    <property type="entry name" value="PYP-like sensor domain (PAS domain)"/>
    <property type="match status" value="6"/>
</dbReference>
<feature type="domain" description="PAC" evidence="8">
    <location>
        <begin position="717"/>
        <end position="769"/>
    </location>
</feature>
<dbReference type="CDD" id="cd00130">
    <property type="entry name" value="PAS"/>
    <property type="match status" value="4"/>
</dbReference>
<dbReference type="InterPro" id="IPR036890">
    <property type="entry name" value="HATPase_C_sf"/>
</dbReference>
<evidence type="ECO:0000259" key="6">
    <source>
        <dbReference type="PROSITE" id="PS50109"/>
    </source>
</evidence>
<dbReference type="EMBL" id="JAYFUL010000017">
    <property type="protein sequence ID" value="MEA5258466.1"/>
    <property type="molecule type" value="Genomic_DNA"/>
</dbReference>
<evidence type="ECO:0000313" key="9">
    <source>
        <dbReference type="EMBL" id="MEA5258466.1"/>
    </source>
</evidence>
<evidence type="ECO:0000256" key="1">
    <source>
        <dbReference type="ARBA" id="ARBA00000085"/>
    </source>
</evidence>
<evidence type="ECO:0000313" key="10">
    <source>
        <dbReference type="Proteomes" id="UP001304671"/>
    </source>
</evidence>
<feature type="domain" description="PAC" evidence="8">
    <location>
        <begin position="209"/>
        <end position="260"/>
    </location>
</feature>
<evidence type="ECO:0000256" key="2">
    <source>
        <dbReference type="ARBA" id="ARBA00012438"/>
    </source>
</evidence>
<sequence length="1001" mass="115242">MSNPKEELYSLIKSDFSIFDFIQESALDGFGYLDIENPTNDWMNPKFWNTLGYSENKIIGNQATWRILIHTEDTENFFEHYKNPHKPYNEIIRFKHQNGSTVWFRCRSMVIRNSEGQAINTIISFTDVTELMRKDEFLERCNVAAMVGYWEIDMKTQMPYWSKITKLIHEVPNDYQPNLSTAIHFFEEGESREQITKAVELVISTGQHYDIDLKIVTAKGNIKWVRAIGQAEFHEGTCIRVYGTFQDIHKHKLAQEDLIKEKQKLQSVIEGTNAGTWEWNVQTGETLFNKRWAEIVGYSLDELAPISIDTWLNLVNPDDLKLSELKIQACFEKQTEYYQCECRMKHKAGHWVWVFDRGKVVSWTKEGKPLMMYGTHFDISEQKKKNERNIIFIEHTPTAIAMFDIEVKYLAVSEKWRTDYHLEGIDLIGKSHYEIFPEIGDEWKKIHQECLEGKSIKCDEDKFVRQDGSVQWLKWEVKPWYTEDDDKVGGIIMYTDDITERKKIEQALLENHTLLQTILESIDVGIVACDQHGSLTLFNNTTKRWHGLPINNISPTEYSSYYGLYQLDGVTQLSTEEIPIIRTLKSGSIHNMEIIIAPNNEPSHIVSTSGSQLKGPNGELFGAVIAMHDITERKKALEQLQISEESFRGNFENAAIGMALLEPDGRWKKVNQTLCNIVGYTEDELFSLTFQDITHPEDLEADLHLLNELVNGERAFYHMQKRYFHKKGNVVHAILAASLARDQAGKPLYFISQIIDITQQKKAEEEIQTLLDVTKDQNERLKNFAHIVSHNLRSHSGNISMMMDILLEEYPALLDNEYITLLKAASTNLKETIIHLNEVVLMNTTIIDNLKSVNLYNAIENAIQNVSAFAKDSNVNIKNTIGKDERVLAVPAYLDSIILNFLTNSIKYSTEERDSYVKLSTFVDKGYVVLKVEDNGLGIDLKRHGAKLFGMYKTFHAHKDARGIGLFITKNQIEAMGGKIEVISEVNKGTTFSIYFKHEKI</sequence>
<feature type="domain" description="PAC" evidence="8">
    <location>
        <begin position="590"/>
        <end position="642"/>
    </location>
</feature>
<dbReference type="InterPro" id="IPR052162">
    <property type="entry name" value="Sensor_kinase/Photoreceptor"/>
</dbReference>
<dbReference type="SMART" id="SM00387">
    <property type="entry name" value="HATPase_c"/>
    <property type="match status" value="1"/>
</dbReference>
<feature type="domain" description="PAS" evidence="7">
    <location>
        <begin position="643"/>
        <end position="713"/>
    </location>
</feature>
<evidence type="ECO:0000256" key="4">
    <source>
        <dbReference type="ARBA" id="ARBA00022679"/>
    </source>
</evidence>
<dbReference type="Pfam" id="PF13426">
    <property type="entry name" value="PAS_9"/>
    <property type="match status" value="1"/>
</dbReference>
<dbReference type="InterPro" id="IPR013655">
    <property type="entry name" value="PAS_fold_3"/>
</dbReference>
<dbReference type="InterPro" id="IPR013656">
    <property type="entry name" value="PAS_4"/>
</dbReference>
<dbReference type="PANTHER" id="PTHR43304">
    <property type="entry name" value="PHYTOCHROME-LIKE PROTEIN CPH1"/>
    <property type="match status" value="1"/>
</dbReference>
<proteinExistence type="predicted"/>
<dbReference type="InterPro" id="IPR004358">
    <property type="entry name" value="Sig_transdc_His_kin-like_C"/>
</dbReference>
<keyword evidence="5" id="KW-0418">Kinase</keyword>
<dbReference type="Pfam" id="PF08447">
    <property type="entry name" value="PAS_3"/>
    <property type="match status" value="4"/>
</dbReference>
<dbReference type="Gene3D" id="3.30.565.10">
    <property type="entry name" value="Histidine kinase-like ATPase, C-terminal domain"/>
    <property type="match status" value="1"/>
</dbReference>
<comment type="catalytic activity">
    <reaction evidence="1">
        <text>ATP + protein L-histidine = ADP + protein N-phospho-L-histidine.</text>
        <dbReference type="EC" id="2.7.13.3"/>
    </reaction>
</comment>
<evidence type="ECO:0000259" key="8">
    <source>
        <dbReference type="PROSITE" id="PS50113"/>
    </source>
</evidence>
<dbReference type="InterPro" id="IPR000014">
    <property type="entry name" value="PAS"/>
</dbReference>
<dbReference type="RefSeq" id="WP_323249581.1">
    <property type="nucleotide sequence ID" value="NZ_JAYFUL010000017.1"/>
</dbReference>
<dbReference type="InterPro" id="IPR003594">
    <property type="entry name" value="HATPase_dom"/>
</dbReference>
<dbReference type="Pfam" id="PF08448">
    <property type="entry name" value="PAS_4"/>
    <property type="match status" value="1"/>
</dbReference>
<keyword evidence="3" id="KW-0597">Phosphoprotein</keyword>
<organism evidence="9 10">
    <name type="scientific">Arcicella aquatica</name>
    <dbReference type="NCBI Taxonomy" id="217141"/>
    <lineage>
        <taxon>Bacteria</taxon>
        <taxon>Pseudomonadati</taxon>
        <taxon>Bacteroidota</taxon>
        <taxon>Cytophagia</taxon>
        <taxon>Cytophagales</taxon>
        <taxon>Flectobacillaceae</taxon>
        <taxon>Arcicella</taxon>
    </lineage>
</organism>
<dbReference type="Proteomes" id="UP001304671">
    <property type="component" value="Unassembled WGS sequence"/>
</dbReference>
<dbReference type="InterPro" id="IPR035965">
    <property type="entry name" value="PAS-like_dom_sf"/>
</dbReference>
<evidence type="ECO:0000256" key="5">
    <source>
        <dbReference type="ARBA" id="ARBA00022777"/>
    </source>
</evidence>
<dbReference type="InterPro" id="IPR000700">
    <property type="entry name" value="PAS-assoc_C"/>
</dbReference>